<evidence type="ECO:0000313" key="3">
    <source>
        <dbReference type="Proteomes" id="UP000032568"/>
    </source>
</evidence>
<dbReference type="Proteomes" id="UP000032568">
    <property type="component" value="Chromosome"/>
</dbReference>
<keyword evidence="3" id="KW-1185">Reference proteome</keyword>
<dbReference type="PANTHER" id="PTHR38834">
    <property type="entry name" value="PERIPLASMIC SUBSTRATE BINDING PROTEIN FAMILY 3"/>
    <property type="match status" value="1"/>
</dbReference>
<dbReference type="EMBL" id="CP059735">
    <property type="protein sequence ID" value="WDD96982.1"/>
    <property type="molecule type" value="Genomic_DNA"/>
</dbReference>
<dbReference type="RefSeq" id="WP_084692566.1">
    <property type="nucleotide sequence ID" value="NZ_CP059735.1"/>
</dbReference>
<sequence length="238" mass="27222">MTRSFILLLSVVPLLVYSATEEALARLQVVTEILPPYQYIEEDKQITGLATQKVKALFSALELSPQILAMPWARAYKIAQTKPDTLIYSIVRTPERESLFQWIGVLLSTKTFLIALQERSDIVINSPADLNKYRIGVKRDDVVYQHLSQYPLSRQMVFLPETETTLKMLIKQRIDIIAASPVHLDFMCKRLDCDSSDFRYLYELKDLNNDFYLAASNTTSKETVQLLRLALAALEKGK</sequence>
<reference evidence="2 3" key="2">
    <citation type="journal article" date="2022" name="Mar. Drugs">
        <title>Bioassay-Guided Fractionation Leads to the Detection of Cholic Acid Generated by the Rare Thalassomonas sp.</title>
        <authorList>
            <person name="Pheiffer F."/>
            <person name="Schneider Y.K."/>
            <person name="Hansen E.H."/>
            <person name="Andersen J.H."/>
            <person name="Isaksson J."/>
            <person name="Busche T."/>
            <person name="R C."/>
            <person name="Kalinowski J."/>
            <person name="Zyl L.V."/>
            <person name="Trindade M."/>
        </authorList>
    </citation>
    <scope>NUCLEOTIDE SEQUENCE [LARGE SCALE GENOMIC DNA]</scope>
    <source>
        <strain evidence="2 3">A5K-106</strain>
    </source>
</reference>
<name>A0AAF0C0R4_9GAMM</name>
<feature type="domain" description="Solute-binding protein family 3/N-terminal" evidence="1">
    <location>
        <begin position="30"/>
        <end position="179"/>
    </location>
</feature>
<dbReference type="KEGG" id="tact:SG35_016655"/>
<evidence type="ECO:0000259" key="1">
    <source>
        <dbReference type="Pfam" id="PF00497"/>
    </source>
</evidence>
<dbReference type="AlphaFoldDB" id="A0AAF0C0R4"/>
<dbReference type="Pfam" id="PF00497">
    <property type="entry name" value="SBP_bac_3"/>
    <property type="match status" value="1"/>
</dbReference>
<dbReference type="InterPro" id="IPR001638">
    <property type="entry name" value="Solute-binding_3/MltF_N"/>
</dbReference>
<accession>A0AAF0C0R4</accession>
<dbReference type="SUPFAM" id="SSF53850">
    <property type="entry name" value="Periplasmic binding protein-like II"/>
    <property type="match status" value="1"/>
</dbReference>
<organism evidence="2 3">
    <name type="scientific">Thalassomonas actiniarum</name>
    <dbReference type="NCBI Taxonomy" id="485447"/>
    <lineage>
        <taxon>Bacteria</taxon>
        <taxon>Pseudomonadati</taxon>
        <taxon>Pseudomonadota</taxon>
        <taxon>Gammaproteobacteria</taxon>
        <taxon>Alteromonadales</taxon>
        <taxon>Colwelliaceae</taxon>
        <taxon>Thalassomonas</taxon>
    </lineage>
</organism>
<dbReference type="Gene3D" id="3.40.190.10">
    <property type="entry name" value="Periplasmic binding protein-like II"/>
    <property type="match status" value="2"/>
</dbReference>
<proteinExistence type="predicted"/>
<dbReference type="PANTHER" id="PTHR38834:SF3">
    <property type="entry name" value="SOLUTE-BINDING PROTEIN FAMILY 3_N-TERMINAL DOMAIN-CONTAINING PROTEIN"/>
    <property type="match status" value="1"/>
</dbReference>
<protein>
    <submittedName>
        <fullName evidence="2">Transporter substrate-binding domain-containing protein</fullName>
    </submittedName>
</protein>
<gene>
    <name evidence="2" type="ORF">SG35_016655</name>
</gene>
<reference evidence="2 3" key="1">
    <citation type="journal article" date="2015" name="Genome Announc.">
        <title>Draft Genome Sequences of Marine Isolates of Thalassomonas viridans and Thalassomonas actiniarum.</title>
        <authorList>
            <person name="Olonade I."/>
            <person name="van Zyl L.J."/>
            <person name="Trindade M."/>
        </authorList>
    </citation>
    <scope>NUCLEOTIDE SEQUENCE [LARGE SCALE GENOMIC DNA]</scope>
    <source>
        <strain evidence="2 3">A5K-106</strain>
    </source>
</reference>
<evidence type="ECO:0000313" key="2">
    <source>
        <dbReference type="EMBL" id="WDD96982.1"/>
    </source>
</evidence>